<sequence length="210" mass="23550">MRGIFISIEGIEGTGKSTQATLLAKYLKEKGYGVTQTAEPGGTRISFRIRELLLSPESTDMEPMTELLLYNAARVQHIKEIVMPALLRGEVVITDRFSDSTMAYQGYGRGIGLDLIDSLDSVATGRLRPHLTILLDIDVETGLMRNRKLQKHDRLELEDISFHEKVRKGFLGMAAREQERIRLVDCSGDIEAVRRNIVGIVDAFFDALQK</sequence>
<comment type="similarity">
    <text evidence="1 12">Belongs to the thymidylate kinase family.</text>
</comment>
<reference evidence="15" key="1">
    <citation type="submission" date="2018-03" db="EMBL/GenBank/DDBJ databases">
        <authorList>
            <person name="Zecchin S."/>
        </authorList>
    </citation>
    <scope>NUCLEOTIDE SEQUENCE [LARGE SCALE GENOMIC DNA]</scope>
</reference>
<evidence type="ECO:0000256" key="8">
    <source>
        <dbReference type="ARBA" id="ARBA00022840"/>
    </source>
</evidence>
<dbReference type="GO" id="GO:0006233">
    <property type="term" value="P:dTDP biosynthetic process"/>
    <property type="evidence" value="ECO:0007669"/>
    <property type="project" value="InterPro"/>
</dbReference>
<evidence type="ECO:0000256" key="2">
    <source>
        <dbReference type="ARBA" id="ARBA00012980"/>
    </source>
</evidence>
<dbReference type="InterPro" id="IPR018095">
    <property type="entry name" value="Thymidylate_kin_CS"/>
</dbReference>
<dbReference type="InterPro" id="IPR018094">
    <property type="entry name" value="Thymidylate_kinase"/>
</dbReference>
<protein>
    <recommendedName>
        <fullName evidence="3 12">Thymidylate kinase</fullName>
        <ecNumber evidence="2 12">2.7.4.9</ecNumber>
    </recommendedName>
    <alternativeName>
        <fullName evidence="9 12">dTMP kinase</fullName>
    </alternativeName>
</protein>
<keyword evidence="15" id="KW-1185">Reference proteome</keyword>
<comment type="catalytic activity">
    <reaction evidence="10 12">
        <text>dTMP + ATP = dTDP + ADP</text>
        <dbReference type="Rhea" id="RHEA:13517"/>
        <dbReference type="ChEBI" id="CHEBI:30616"/>
        <dbReference type="ChEBI" id="CHEBI:58369"/>
        <dbReference type="ChEBI" id="CHEBI:63528"/>
        <dbReference type="ChEBI" id="CHEBI:456216"/>
        <dbReference type="EC" id="2.7.4.9"/>
    </reaction>
</comment>
<evidence type="ECO:0000256" key="7">
    <source>
        <dbReference type="ARBA" id="ARBA00022777"/>
    </source>
</evidence>
<evidence type="ECO:0000259" key="13">
    <source>
        <dbReference type="Pfam" id="PF02223"/>
    </source>
</evidence>
<dbReference type="PROSITE" id="PS01331">
    <property type="entry name" value="THYMIDYLATE_KINASE"/>
    <property type="match status" value="1"/>
</dbReference>
<dbReference type="NCBIfam" id="TIGR00041">
    <property type="entry name" value="DTMP_kinase"/>
    <property type="match status" value="1"/>
</dbReference>
<evidence type="ECO:0000256" key="10">
    <source>
        <dbReference type="ARBA" id="ARBA00048743"/>
    </source>
</evidence>
<dbReference type="InterPro" id="IPR027417">
    <property type="entry name" value="P-loop_NTPase"/>
</dbReference>
<dbReference type="GO" id="GO:0005829">
    <property type="term" value="C:cytosol"/>
    <property type="evidence" value="ECO:0007669"/>
    <property type="project" value="TreeGrafter"/>
</dbReference>
<keyword evidence="6 12" id="KW-0547">Nucleotide-binding</keyword>
<dbReference type="GO" id="GO:0006227">
    <property type="term" value="P:dUDP biosynthetic process"/>
    <property type="evidence" value="ECO:0007669"/>
    <property type="project" value="TreeGrafter"/>
</dbReference>
<evidence type="ECO:0000256" key="4">
    <source>
        <dbReference type="ARBA" id="ARBA00022679"/>
    </source>
</evidence>
<dbReference type="Gene3D" id="3.40.50.300">
    <property type="entry name" value="P-loop containing nucleotide triphosphate hydrolases"/>
    <property type="match status" value="1"/>
</dbReference>
<keyword evidence="8 12" id="KW-0067">ATP-binding</keyword>
<dbReference type="GO" id="GO:0005524">
    <property type="term" value="F:ATP binding"/>
    <property type="evidence" value="ECO:0007669"/>
    <property type="project" value="UniProtKB-UniRule"/>
</dbReference>
<evidence type="ECO:0000313" key="14">
    <source>
        <dbReference type="EMBL" id="SPQ02119.1"/>
    </source>
</evidence>
<dbReference type="SUPFAM" id="SSF52540">
    <property type="entry name" value="P-loop containing nucleoside triphosphate hydrolases"/>
    <property type="match status" value="1"/>
</dbReference>
<dbReference type="PANTHER" id="PTHR10344">
    <property type="entry name" value="THYMIDYLATE KINASE"/>
    <property type="match status" value="1"/>
</dbReference>
<evidence type="ECO:0000256" key="11">
    <source>
        <dbReference type="ARBA" id="ARBA00057735"/>
    </source>
</evidence>
<feature type="binding site" evidence="12">
    <location>
        <begin position="10"/>
        <end position="17"/>
    </location>
    <ligand>
        <name>ATP</name>
        <dbReference type="ChEBI" id="CHEBI:30616"/>
    </ligand>
</feature>
<proteinExistence type="inferred from homology"/>
<accession>A0A2U3QL32</accession>
<dbReference type="InterPro" id="IPR039430">
    <property type="entry name" value="Thymidylate_kin-like_dom"/>
</dbReference>
<evidence type="ECO:0000256" key="1">
    <source>
        <dbReference type="ARBA" id="ARBA00009776"/>
    </source>
</evidence>
<dbReference type="AlphaFoldDB" id="A0A2U3QL32"/>
<gene>
    <name evidence="12 14" type="primary">tmk</name>
    <name evidence="14" type="ORF">NBG4_910003</name>
</gene>
<dbReference type="OrthoDB" id="9774907at2"/>
<evidence type="ECO:0000256" key="12">
    <source>
        <dbReference type="HAMAP-Rule" id="MF_00165"/>
    </source>
</evidence>
<evidence type="ECO:0000313" key="15">
    <source>
        <dbReference type="Proteomes" id="UP000245125"/>
    </source>
</evidence>
<dbReference type="GO" id="GO:0004798">
    <property type="term" value="F:dTMP kinase activity"/>
    <property type="evidence" value="ECO:0007669"/>
    <property type="project" value="UniProtKB-UniRule"/>
</dbReference>
<organism evidence="14 15">
    <name type="scientific">Candidatus Sulfobium mesophilum</name>
    <dbReference type="NCBI Taxonomy" id="2016548"/>
    <lineage>
        <taxon>Bacteria</taxon>
        <taxon>Pseudomonadati</taxon>
        <taxon>Nitrospirota</taxon>
        <taxon>Nitrospiria</taxon>
        <taxon>Nitrospirales</taxon>
        <taxon>Nitrospiraceae</taxon>
        <taxon>Candidatus Sulfobium</taxon>
    </lineage>
</organism>
<dbReference type="EMBL" id="OUUY01000143">
    <property type="protein sequence ID" value="SPQ02119.1"/>
    <property type="molecule type" value="Genomic_DNA"/>
</dbReference>
<dbReference type="FunFam" id="3.40.50.300:FF:000225">
    <property type="entry name" value="Thymidylate kinase"/>
    <property type="match status" value="1"/>
</dbReference>
<comment type="function">
    <text evidence="11 12">Phosphorylation of dTMP to form dTDP in both de novo and salvage pathways of dTTP synthesis.</text>
</comment>
<dbReference type="CDD" id="cd01672">
    <property type="entry name" value="TMPK"/>
    <property type="match status" value="1"/>
</dbReference>
<keyword evidence="5 12" id="KW-0545">Nucleotide biosynthesis</keyword>
<dbReference type="GO" id="GO:0006235">
    <property type="term" value="P:dTTP biosynthetic process"/>
    <property type="evidence" value="ECO:0007669"/>
    <property type="project" value="UniProtKB-UniRule"/>
</dbReference>
<dbReference type="Proteomes" id="UP000245125">
    <property type="component" value="Unassembled WGS sequence"/>
</dbReference>
<keyword evidence="4 12" id="KW-0808">Transferase</keyword>
<evidence type="ECO:0000256" key="6">
    <source>
        <dbReference type="ARBA" id="ARBA00022741"/>
    </source>
</evidence>
<evidence type="ECO:0000256" key="9">
    <source>
        <dbReference type="ARBA" id="ARBA00029962"/>
    </source>
</evidence>
<dbReference type="Pfam" id="PF02223">
    <property type="entry name" value="Thymidylate_kin"/>
    <property type="match status" value="1"/>
</dbReference>
<evidence type="ECO:0000256" key="5">
    <source>
        <dbReference type="ARBA" id="ARBA00022727"/>
    </source>
</evidence>
<name>A0A2U3QL32_9BACT</name>
<keyword evidence="7 12" id="KW-0418">Kinase</keyword>
<evidence type="ECO:0000256" key="3">
    <source>
        <dbReference type="ARBA" id="ARBA00017144"/>
    </source>
</evidence>
<dbReference type="EC" id="2.7.4.9" evidence="2 12"/>
<dbReference type="HAMAP" id="MF_00165">
    <property type="entry name" value="Thymidylate_kinase"/>
    <property type="match status" value="1"/>
</dbReference>
<feature type="domain" description="Thymidylate kinase-like" evidence="13">
    <location>
        <begin position="8"/>
        <end position="197"/>
    </location>
</feature>
<dbReference type="PANTHER" id="PTHR10344:SF4">
    <property type="entry name" value="UMP-CMP KINASE 2, MITOCHONDRIAL"/>
    <property type="match status" value="1"/>
</dbReference>